<keyword evidence="2" id="KW-1185">Reference proteome</keyword>
<organism evidence="1 2">
    <name type="scientific">Hahella chejuensis (strain KCTC 2396)</name>
    <dbReference type="NCBI Taxonomy" id="349521"/>
    <lineage>
        <taxon>Bacteria</taxon>
        <taxon>Pseudomonadati</taxon>
        <taxon>Pseudomonadota</taxon>
        <taxon>Gammaproteobacteria</taxon>
        <taxon>Oceanospirillales</taxon>
        <taxon>Hahellaceae</taxon>
        <taxon>Hahella</taxon>
    </lineage>
</organism>
<dbReference type="Proteomes" id="UP000000238">
    <property type="component" value="Chromosome"/>
</dbReference>
<dbReference type="EMBL" id="CP000155">
    <property type="protein sequence ID" value="ABC30815.1"/>
    <property type="molecule type" value="Genomic_DNA"/>
</dbReference>
<gene>
    <name evidence="1" type="ordered locus">HCH_04104</name>
</gene>
<protein>
    <submittedName>
        <fullName evidence="1">Uncharacterized protein</fullName>
    </submittedName>
</protein>
<sequence length="33" mass="3630">MRQDLLILKNHIPSENRISACGASMHHAAGLNM</sequence>
<name>Q2SEV9_HAHCH</name>
<evidence type="ECO:0000313" key="1">
    <source>
        <dbReference type="EMBL" id="ABC30815.1"/>
    </source>
</evidence>
<dbReference type="HOGENOM" id="CLU_3382139_0_0_6"/>
<proteinExistence type="predicted"/>
<reference evidence="1 2" key="1">
    <citation type="journal article" date="2005" name="Nucleic Acids Res.">
        <title>Genomic blueprint of Hahella chejuensis, a marine microbe producing an algicidal agent.</title>
        <authorList>
            <person name="Jeong H."/>
            <person name="Yim J.H."/>
            <person name="Lee C."/>
            <person name="Choi S.-H."/>
            <person name="Park Y.K."/>
            <person name="Yoon S.H."/>
            <person name="Hur C.-G."/>
            <person name="Kang H.-Y."/>
            <person name="Kim D."/>
            <person name="Lee H.H."/>
            <person name="Park K.H."/>
            <person name="Park S.-H."/>
            <person name="Park H.-S."/>
            <person name="Lee H.K."/>
            <person name="Oh T.K."/>
            <person name="Kim J.F."/>
        </authorList>
    </citation>
    <scope>NUCLEOTIDE SEQUENCE [LARGE SCALE GENOMIC DNA]</scope>
    <source>
        <strain evidence="1 2">KCTC 2396</strain>
    </source>
</reference>
<accession>Q2SEV9</accession>
<dbReference type="KEGG" id="hch:HCH_04104"/>
<evidence type="ECO:0000313" key="2">
    <source>
        <dbReference type="Proteomes" id="UP000000238"/>
    </source>
</evidence>
<dbReference type="AlphaFoldDB" id="Q2SEV9"/>